<dbReference type="InterPro" id="IPR041177">
    <property type="entry name" value="GEN1_C"/>
</dbReference>
<dbReference type="Pfam" id="PF18380">
    <property type="entry name" value="GEN1_C"/>
    <property type="match status" value="1"/>
</dbReference>
<dbReference type="SMART" id="SM00484">
    <property type="entry name" value="XPGI"/>
    <property type="match status" value="1"/>
</dbReference>
<comment type="caution">
    <text evidence="6">The sequence shown here is derived from an EMBL/GenBank/DDBJ whole genome shotgun (WGS) entry which is preliminary data.</text>
</comment>
<dbReference type="InterPro" id="IPR006086">
    <property type="entry name" value="XPG-I_dom"/>
</dbReference>
<dbReference type="PANTHER" id="PTHR11081:SF75">
    <property type="entry name" value="ENDONUCLEASE, PUTATIVE (AFU_ORTHOLOGUE AFUA_3G13260)-RELATED"/>
    <property type="match status" value="1"/>
</dbReference>
<evidence type="ECO:0000259" key="5">
    <source>
        <dbReference type="SMART" id="SM00485"/>
    </source>
</evidence>
<feature type="domain" description="XPG N-terminal" evidence="5">
    <location>
        <begin position="1"/>
        <end position="94"/>
    </location>
</feature>
<feature type="compositionally biased region" description="Low complexity" evidence="3">
    <location>
        <begin position="719"/>
        <end position="735"/>
    </location>
</feature>
<dbReference type="FunFam" id="3.40.50.1010:FF:000037">
    <property type="entry name" value="Rad2-like endonuclease, putative (AFU_orthologue AFUA_3G13260)"/>
    <property type="match status" value="1"/>
</dbReference>
<dbReference type="SMART" id="SM00485">
    <property type="entry name" value="XPGN"/>
    <property type="match status" value="1"/>
</dbReference>
<reference evidence="6 7" key="1">
    <citation type="submission" date="2017-05" db="EMBL/GenBank/DDBJ databases">
        <title>Draft genome sequence of Elsinoe australis.</title>
        <authorList>
            <person name="Cheng Q."/>
        </authorList>
    </citation>
    <scope>NUCLEOTIDE SEQUENCE [LARGE SCALE GENOMIC DNA]</scope>
    <source>
        <strain evidence="6 7">NL1</strain>
    </source>
</reference>
<dbReference type="InterPro" id="IPR037316">
    <property type="entry name" value="Yen1_H3TH"/>
</dbReference>
<protein>
    <submittedName>
        <fullName evidence="6">Flap endonuclease GEN 1</fullName>
    </submittedName>
</protein>
<dbReference type="GO" id="GO:0017108">
    <property type="term" value="F:5'-flap endonuclease activity"/>
    <property type="evidence" value="ECO:0007669"/>
    <property type="project" value="TreeGrafter"/>
</dbReference>
<dbReference type="Proteomes" id="UP000243723">
    <property type="component" value="Unassembled WGS sequence"/>
</dbReference>
<evidence type="ECO:0000256" key="1">
    <source>
        <dbReference type="ARBA" id="ARBA00022722"/>
    </source>
</evidence>
<dbReference type="GO" id="GO:0006281">
    <property type="term" value="P:DNA repair"/>
    <property type="evidence" value="ECO:0007669"/>
    <property type="project" value="UniProtKB-ARBA"/>
</dbReference>
<dbReference type="GO" id="GO:0008821">
    <property type="term" value="F:crossover junction DNA endonuclease activity"/>
    <property type="evidence" value="ECO:0007669"/>
    <property type="project" value="InterPro"/>
</dbReference>
<keyword evidence="6" id="KW-0255">Endonuclease</keyword>
<feature type="region of interest" description="Disordered" evidence="3">
    <location>
        <begin position="397"/>
        <end position="442"/>
    </location>
</feature>
<proteinExistence type="predicted"/>
<feature type="compositionally biased region" description="Basic and acidic residues" evidence="3">
    <location>
        <begin position="886"/>
        <end position="900"/>
    </location>
</feature>
<gene>
    <name evidence="6" type="ORF">B9Z65_9219</name>
</gene>
<organism evidence="6 7">
    <name type="scientific">Elsinoe australis</name>
    <dbReference type="NCBI Taxonomy" id="40998"/>
    <lineage>
        <taxon>Eukaryota</taxon>
        <taxon>Fungi</taxon>
        <taxon>Dikarya</taxon>
        <taxon>Ascomycota</taxon>
        <taxon>Pezizomycotina</taxon>
        <taxon>Dothideomycetes</taxon>
        <taxon>Dothideomycetidae</taxon>
        <taxon>Myriangiales</taxon>
        <taxon>Elsinoaceae</taxon>
        <taxon>Elsinoe</taxon>
    </lineage>
</organism>
<keyword evidence="2" id="KW-0378">Hydrolase</keyword>
<name>A0A2P7Z0W1_9PEZI</name>
<dbReference type="PRINTS" id="PR00853">
    <property type="entry name" value="XPGRADSUPER"/>
</dbReference>
<dbReference type="InterPro" id="IPR006085">
    <property type="entry name" value="XPG_DNA_repair_N"/>
</dbReference>
<feature type="region of interest" description="Disordered" evidence="3">
    <location>
        <begin position="856"/>
        <end position="900"/>
    </location>
</feature>
<feature type="compositionally biased region" description="Low complexity" evidence="3">
    <location>
        <begin position="549"/>
        <end position="562"/>
    </location>
</feature>
<dbReference type="EMBL" id="NHZQ01000342">
    <property type="protein sequence ID" value="PSK41833.1"/>
    <property type="molecule type" value="Genomic_DNA"/>
</dbReference>
<keyword evidence="7" id="KW-1185">Reference proteome</keyword>
<dbReference type="Pfam" id="PF00752">
    <property type="entry name" value="XPG_N"/>
    <property type="match status" value="1"/>
</dbReference>
<dbReference type="AlphaFoldDB" id="A0A2P7Z0W1"/>
<dbReference type="Gene3D" id="3.40.50.1010">
    <property type="entry name" value="5'-nuclease"/>
    <property type="match status" value="2"/>
</dbReference>
<dbReference type="PANTHER" id="PTHR11081">
    <property type="entry name" value="FLAP ENDONUCLEASE FAMILY MEMBER"/>
    <property type="match status" value="1"/>
</dbReference>
<dbReference type="Gene3D" id="1.10.150.20">
    <property type="entry name" value="5' to 3' exonuclease, C-terminal subdomain"/>
    <property type="match status" value="1"/>
</dbReference>
<dbReference type="InterPro" id="IPR029060">
    <property type="entry name" value="PIN-like_dom_sf"/>
</dbReference>
<feature type="region of interest" description="Disordered" evidence="3">
    <location>
        <begin position="483"/>
        <end position="691"/>
    </location>
</feature>
<feature type="domain" description="XPG-I" evidence="4">
    <location>
        <begin position="112"/>
        <end position="185"/>
    </location>
</feature>
<dbReference type="CDD" id="cd09870">
    <property type="entry name" value="PIN_YEN1"/>
    <property type="match status" value="1"/>
</dbReference>
<dbReference type="CDD" id="cd09906">
    <property type="entry name" value="H3TH_YEN1"/>
    <property type="match status" value="1"/>
</dbReference>
<dbReference type="Pfam" id="PF00867">
    <property type="entry name" value="XPG_I"/>
    <property type="match status" value="1"/>
</dbReference>
<dbReference type="OrthoDB" id="2959108at2759"/>
<evidence type="ECO:0000256" key="3">
    <source>
        <dbReference type="SAM" id="MobiDB-lite"/>
    </source>
</evidence>
<evidence type="ECO:0000259" key="4">
    <source>
        <dbReference type="SMART" id="SM00484"/>
    </source>
</evidence>
<dbReference type="InterPro" id="IPR036279">
    <property type="entry name" value="5-3_exonuclease_C_sf"/>
</dbReference>
<dbReference type="STRING" id="40998.A0A2P7Z0W1"/>
<feature type="region of interest" description="Disordered" evidence="3">
    <location>
        <begin position="714"/>
        <end position="798"/>
    </location>
</feature>
<dbReference type="SUPFAM" id="SSF47807">
    <property type="entry name" value="5' to 3' exonuclease, C-terminal subdomain"/>
    <property type="match status" value="1"/>
</dbReference>
<evidence type="ECO:0000313" key="6">
    <source>
        <dbReference type="EMBL" id="PSK41833.1"/>
    </source>
</evidence>
<evidence type="ECO:0000313" key="7">
    <source>
        <dbReference type="Proteomes" id="UP000243723"/>
    </source>
</evidence>
<dbReference type="InterPro" id="IPR006084">
    <property type="entry name" value="XPG/Rad2"/>
</dbReference>
<feature type="compositionally biased region" description="Acidic residues" evidence="3">
    <location>
        <begin position="401"/>
        <end position="426"/>
    </location>
</feature>
<sequence>MGIHGIYKEIGPGRRVALSKYAVEHYVQHNRPLRIAIDISIWLFQIQSGKGGSNPALRTFYYRLLRILSLNIHPLFVFDGPNKPPFKRNKRVGGPNVKVSSIPEFLAKQLLKQFGFPMHLAPGEAEAECALLQREGIVDAVLSEDVDTLMFGSGTTMRSWTPEAKSSKVPTHVNVYDAPATKEGSGLDREGMILIALMSGGDYIPEGIPGCGPKTACEAARAGFGAELCKLKKRDDAGFKEWRERLRHELWTNESKLFKQRRRLDIPDDFPNREVLGYYTSPCISGPDRLATLRDTLRWDMPLDYPSLRLFTADAFDWVCIGGAKKFIRNLAPAILTRELRLRAEQGANDGDNLEIQASAEDRLVKAIHGKRTHASTDNMPEIRISFLPMNIIPIDLSQEPPDEEAQTQPDDDADSDAPVNDDVEIESNCPASPRKRGPSKYNPEEMEKIWMMDVFLRHGVPLKVQDWEASFKDPKKYLATKRAAKEAGAKKKTKANGGMPRGALDRFTRVSKPGLSRSDLAKARSPELDSIDLSEIPSSSAPARLDLARPASSQAPPSSRPVFALPASRRTALDEVDLSNLRQPACQSKDAKTSKAPKRPSPEPLSPAPHHRSKSETPKSNKFKQATIIDLLSSPAAPSRKLDFGATPPPPPSNREASLPPLPDTVTKRRKKSPFKRHETAPAALKDICPGMEIGMETDEDDLDFPELPSLEKLRANRTTTMDTRSARSTATAAGQVEPPSRATTDVPDEVDLAGPTVQRHPAPKQTTVESIDLSLSSPPPPSTAMPRDSFLHSTQPTERQSIFAPFVAASQPAQASIAPAKKAERIRKKHYQVRESLEGAWKEVEVEVEVDLTSPSHGVSNGSGGIMARFAHPKGSVRTLSNSGDKEEGKPRTRFRKSEVEVLDLTCD</sequence>
<evidence type="ECO:0000256" key="2">
    <source>
        <dbReference type="ARBA" id="ARBA00022801"/>
    </source>
</evidence>
<dbReference type="FunFam" id="3.40.50.1010:FF:000051">
    <property type="entry name" value="Rad2-like endonuclease, putative (AFU_orthologue AFUA_3G13260)"/>
    <property type="match status" value="1"/>
</dbReference>
<keyword evidence="1" id="KW-0540">Nuclease</keyword>
<accession>A0A2P7Z0W1</accession>
<dbReference type="SUPFAM" id="SSF88723">
    <property type="entry name" value="PIN domain-like"/>
    <property type="match status" value="1"/>
</dbReference>